<comment type="subcellular location">
    <subcellularLocation>
        <location evidence="1">Cytoplasm</location>
    </subcellularLocation>
</comment>
<keyword evidence="6" id="KW-0479">Metal-binding</keyword>
<dbReference type="InterPro" id="IPR027417">
    <property type="entry name" value="P-loop_NTPase"/>
</dbReference>
<dbReference type="InterPro" id="IPR003442">
    <property type="entry name" value="T6A_TsaE"/>
</dbReference>
<keyword evidence="12" id="KW-1185">Reference proteome</keyword>
<dbReference type="AlphaFoldDB" id="A0A840V726"/>
<name>A0A840V726_9BACT</name>
<sequence length="135" mass="14391">MERQVADEAAMMALGEELAAGFEGGEVIALVGGLGAGKTHLTKGFASGLGCTAEATSPTFALLHEYPGGRLRLAHLDFYRMESAEELLAIGWDELLDEGGVVVAEWADRFPELMPKETRWLRIEAAGEGGRKVSG</sequence>
<gene>
    <name evidence="11" type="ORF">HNR46_001640</name>
</gene>
<evidence type="ECO:0000256" key="7">
    <source>
        <dbReference type="ARBA" id="ARBA00022741"/>
    </source>
</evidence>
<comment type="similarity">
    <text evidence="2">Belongs to the TsaE family.</text>
</comment>
<evidence type="ECO:0000256" key="9">
    <source>
        <dbReference type="ARBA" id="ARBA00022842"/>
    </source>
</evidence>
<dbReference type="EMBL" id="JACHFD010000006">
    <property type="protein sequence ID" value="MBB5351404.1"/>
    <property type="molecule type" value="Genomic_DNA"/>
</dbReference>
<organism evidence="11 12">
    <name type="scientific">Haloferula luteola</name>
    <dbReference type="NCBI Taxonomy" id="595692"/>
    <lineage>
        <taxon>Bacteria</taxon>
        <taxon>Pseudomonadati</taxon>
        <taxon>Verrucomicrobiota</taxon>
        <taxon>Verrucomicrobiia</taxon>
        <taxon>Verrucomicrobiales</taxon>
        <taxon>Verrucomicrobiaceae</taxon>
        <taxon>Haloferula</taxon>
    </lineage>
</organism>
<dbReference type="GO" id="GO:0046872">
    <property type="term" value="F:metal ion binding"/>
    <property type="evidence" value="ECO:0007669"/>
    <property type="project" value="UniProtKB-KW"/>
</dbReference>
<dbReference type="Gene3D" id="3.40.50.300">
    <property type="entry name" value="P-loop containing nucleotide triphosphate hydrolases"/>
    <property type="match status" value="1"/>
</dbReference>
<evidence type="ECO:0000313" key="11">
    <source>
        <dbReference type="EMBL" id="MBB5351404.1"/>
    </source>
</evidence>
<evidence type="ECO:0000256" key="5">
    <source>
        <dbReference type="ARBA" id="ARBA00022694"/>
    </source>
</evidence>
<comment type="caution">
    <text evidence="11">The sequence shown here is derived from an EMBL/GenBank/DDBJ whole genome shotgun (WGS) entry which is preliminary data.</text>
</comment>
<dbReference type="RefSeq" id="WP_343076024.1">
    <property type="nucleotide sequence ID" value="NZ_JACHFD010000006.1"/>
</dbReference>
<keyword evidence="4" id="KW-0963">Cytoplasm</keyword>
<keyword evidence="5" id="KW-0819">tRNA processing</keyword>
<evidence type="ECO:0000256" key="2">
    <source>
        <dbReference type="ARBA" id="ARBA00007599"/>
    </source>
</evidence>
<evidence type="ECO:0000256" key="10">
    <source>
        <dbReference type="ARBA" id="ARBA00032441"/>
    </source>
</evidence>
<evidence type="ECO:0000256" key="6">
    <source>
        <dbReference type="ARBA" id="ARBA00022723"/>
    </source>
</evidence>
<reference evidence="11 12" key="1">
    <citation type="submission" date="2020-08" db="EMBL/GenBank/DDBJ databases">
        <title>Genomic Encyclopedia of Type Strains, Phase IV (KMG-IV): sequencing the most valuable type-strain genomes for metagenomic binning, comparative biology and taxonomic classification.</title>
        <authorList>
            <person name="Goeker M."/>
        </authorList>
    </citation>
    <scope>NUCLEOTIDE SEQUENCE [LARGE SCALE GENOMIC DNA]</scope>
    <source>
        <strain evidence="11 12">YC6886</strain>
    </source>
</reference>
<protein>
    <recommendedName>
        <fullName evidence="3">tRNA threonylcarbamoyladenosine biosynthesis protein TsaE</fullName>
    </recommendedName>
    <alternativeName>
        <fullName evidence="10">t(6)A37 threonylcarbamoyladenosine biosynthesis protein TsaE</fullName>
    </alternativeName>
</protein>
<keyword evidence="8" id="KW-0067">ATP-binding</keyword>
<proteinExistence type="inferred from homology"/>
<dbReference type="SUPFAM" id="SSF52540">
    <property type="entry name" value="P-loop containing nucleoside triphosphate hydrolases"/>
    <property type="match status" value="1"/>
</dbReference>
<dbReference type="Proteomes" id="UP000557717">
    <property type="component" value="Unassembled WGS sequence"/>
</dbReference>
<evidence type="ECO:0000313" key="12">
    <source>
        <dbReference type="Proteomes" id="UP000557717"/>
    </source>
</evidence>
<dbReference type="GO" id="GO:0005737">
    <property type="term" value="C:cytoplasm"/>
    <property type="evidence" value="ECO:0007669"/>
    <property type="project" value="UniProtKB-SubCell"/>
</dbReference>
<dbReference type="NCBIfam" id="TIGR00150">
    <property type="entry name" value="T6A_YjeE"/>
    <property type="match status" value="1"/>
</dbReference>
<dbReference type="GO" id="GO:0005524">
    <property type="term" value="F:ATP binding"/>
    <property type="evidence" value="ECO:0007669"/>
    <property type="project" value="UniProtKB-KW"/>
</dbReference>
<evidence type="ECO:0000256" key="4">
    <source>
        <dbReference type="ARBA" id="ARBA00022490"/>
    </source>
</evidence>
<evidence type="ECO:0000256" key="1">
    <source>
        <dbReference type="ARBA" id="ARBA00004496"/>
    </source>
</evidence>
<dbReference type="PANTHER" id="PTHR33540:SF2">
    <property type="entry name" value="TRNA THREONYLCARBAMOYLADENOSINE BIOSYNTHESIS PROTEIN TSAE"/>
    <property type="match status" value="1"/>
</dbReference>
<dbReference type="Pfam" id="PF02367">
    <property type="entry name" value="TsaE"/>
    <property type="match status" value="1"/>
</dbReference>
<dbReference type="GO" id="GO:0002949">
    <property type="term" value="P:tRNA threonylcarbamoyladenosine modification"/>
    <property type="evidence" value="ECO:0007669"/>
    <property type="project" value="InterPro"/>
</dbReference>
<dbReference type="PANTHER" id="PTHR33540">
    <property type="entry name" value="TRNA THREONYLCARBAMOYLADENOSINE BIOSYNTHESIS PROTEIN TSAE"/>
    <property type="match status" value="1"/>
</dbReference>
<keyword evidence="9" id="KW-0460">Magnesium</keyword>
<keyword evidence="7" id="KW-0547">Nucleotide-binding</keyword>
<evidence type="ECO:0000256" key="3">
    <source>
        <dbReference type="ARBA" id="ARBA00019010"/>
    </source>
</evidence>
<evidence type="ECO:0000256" key="8">
    <source>
        <dbReference type="ARBA" id="ARBA00022840"/>
    </source>
</evidence>
<accession>A0A840V726</accession>